<evidence type="ECO:0000313" key="2">
    <source>
        <dbReference type="Proteomes" id="UP000091857"/>
    </source>
</evidence>
<dbReference type="Proteomes" id="UP000091857">
    <property type="component" value="Chromosome 8"/>
</dbReference>
<dbReference type="EMBL" id="CM004394">
    <property type="protein sequence ID" value="KAG8649949.1"/>
    <property type="molecule type" value="Genomic_DNA"/>
</dbReference>
<evidence type="ECO:0000313" key="1">
    <source>
        <dbReference type="EMBL" id="KAG8649949.1"/>
    </source>
</evidence>
<comment type="caution">
    <text evidence="1">The sequence shown here is derived from an EMBL/GenBank/DDBJ whole genome shotgun (WGS) entry which is preliminary data.</text>
</comment>
<name>A0ACB7HDD8_MANES</name>
<protein>
    <submittedName>
        <fullName evidence="1">Uncharacterized protein</fullName>
    </submittedName>
</protein>
<accession>A0ACB7HDD8</accession>
<reference evidence="2" key="1">
    <citation type="journal article" date="2016" name="Nat. Biotechnol.">
        <title>Sequencing wild and cultivated cassava and related species reveals extensive interspecific hybridization and genetic diversity.</title>
        <authorList>
            <person name="Bredeson J.V."/>
            <person name="Lyons J.B."/>
            <person name="Prochnik S.E."/>
            <person name="Wu G.A."/>
            <person name="Ha C.M."/>
            <person name="Edsinger-Gonzales E."/>
            <person name="Grimwood J."/>
            <person name="Schmutz J."/>
            <person name="Rabbi I.Y."/>
            <person name="Egesi C."/>
            <person name="Nauluvula P."/>
            <person name="Lebot V."/>
            <person name="Ndunguru J."/>
            <person name="Mkamilo G."/>
            <person name="Bart R.S."/>
            <person name="Setter T.L."/>
            <person name="Gleadow R.M."/>
            <person name="Kulakow P."/>
            <person name="Ferguson M.E."/>
            <person name="Rounsley S."/>
            <person name="Rokhsar D.S."/>
        </authorList>
    </citation>
    <scope>NUCLEOTIDE SEQUENCE [LARGE SCALE GENOMIC DNA]</scope>
    <source>
        <strain evidence="2">cv. AM560-2</strain>
    </source>
</reference>
<proteinExistence type="predicted"/>
<sequence length="210" mass="23270">MPSNKRVYMEFKPTQKIKSCLKFFDNHFFHASGINTPSSLLLSRSRSFPSIMATSFVPISISGGSQLKANELWSSKSSSFAKTPKLTILRKSDKVGNRKLSVRAEYKDGSKGGGSDFVAGFLIGGAIFGTLAYIFAPQIRRSLLNEDEYGFRRARRPIYYDEGLEKTRQTLNAKISQLNSAIDNVSSRLRGGSKLPTVPIETDPEVEATM</sequence>
<gene>
    <name evidence="1" type="ORF">MANES_08G161240v8</name>
</gene>
<organism evidence="1 2">
    <name type="scientific">Manihot esculenta</name>
    <name type="common">Cassava</name>
    <name type="synonym">Jatropha manihot</name>
    <dbReference type="NCBI Taxonomy" id="3983"/>
    <lineage>
        <taxon>Eukaryota</taxon>
        <taxon>Viridiplantae</taxon>
        <taxon>Streptophyta</taxon>
        <taxon>Embryophyta</taxon>
        <taxon>Tracheophyta</taxon>
        <taxon>Spermatophyta</taxon>
        <taxon>Magnoliopsida</taxon>
        <taxon>eudicotyledons</taxon>
        <taxon>Gunneridae</taxon>
        <taxon>Pentapetalae</taxon>
        <taxon>rosids</taxon>
        <taxon>fabids</taxon>
        <taxon>Malpighiales</taxon>
        <taxon>Euphorbiaceae</taxon>
        <taxon>Crotonoideae</taxon>
        <taxon>Manihoteae</taxon>
        <taxon>Manihot</taxon>
    </lineage>
</organism>
<keyword evidence="2" id="KW-1185">Reference proteome</keyword>